<gene>
    <name evidence="1" type="ORF">SAMN02745136_02616</name>
</gene>
<dbReference type="Proteomes" id="UP000184386">
    <property type="component" value="Unassembled WGS sequence"/>
</dbReference>
<proteinExistence type="predicted"/>
<name>A0A1M6SVL1_9FIRM</name>
<dbReference type="EMBL" id="FRAC01000012">
    <property type="protein sequence ID" value="SHK48751.1"/>
    <property type="molecule type" value="Genomic_DNA"/>
</dbReference>
<protein>
    <recommendedName>
        <fullName evidence="3">Prenyltransferase and squalene oxidase repeat-containing protein</fullName>
    </recommendedName>
</protein>
<dbReference type="AlphaFoldDB" id="A0A1M6SVL1"/>
<evidence type="ECO:0000313" key="2">
    <source>
        <dbReference type="Proteomes" id="UP000184386"/>
    </source>
</evidence>
<dbReference type="InterPro" id="IPR008930">
    <property type="entry name" value="Terpenoid_cyclase/PrenylTrfase"/>
</dbReference>
<accession>A0A1M6SVL1</accession>
<keyword evidence="2" id="KW-1185">Reference proteome</keyword>
<evidence type="ECO:0008006" key="3">
    <source>
        <dbReference type="Google" id="ProtNLM"/>
    </source>
</evidence>
<dbReference type="OrthoDB" id="3286086at2"/>
<organism evidence="1 2">
    <name type="scientific">Anaerocolumna jejuensis DSM 15929</name>
    <dbReference type="NCBI Taxonomy" id="1121322"/>
    <lineage>
        <taxon>Bacteria</taxon>
        <taxon>Bacillati</taxon>
        <taxon>Bacillota</taxon>
        <taxon>Clostridia</taxon>
        <taxon>Lachnospirales</taxon>
        <taxon>Lachnospiraceae</taxon>
        <taxon>Anaerocolumna</taxon>
    </lineage>
</organism>
<dbReference type="RefSeq" id="WP_073276581.1">
    <property type="nucleotide sequence ID" value="NZ_FRAC01000012.1"/>
</dbReference>
<sequence>MKKLGLEAYQEIKVWMHRNARPVELAVWQYFFENGSKEAVLSALSYYQNEDGGFGNALEADCWNPESSPYTTLYAINILKAIDFKDAAHPMLQGIFRFLESGKYFLENGWLFSIPSNNGYAHAPWWTYNSEANEVESIGVTAELCGFVLQCFPKSTKLYKCVIPIINNLIKKLDSQDGFGDMGIGGYCVLLDAIRQTGLVEQYDINRMQDTVKELVYHSIERDTAKWSSYGVRPSNYITTPDSIFYPGNEDILQKELDYLIETREKNNVWNITWSWFENNEKYQKEFAVSENWWKAEKAIEKVLLLKNFNRLC</sequence>
<dbReference type="SUPFAM" id="SSF48239">
    <property type="entry name" value="Terpenoid cyclases/Protein prenyltransferases"/>
    <property type="match status" value="1"/>
</dbReference>
<dbReference type="STRING" id="1121322.SAMN02745136_02616"/>
<reference evidence="1 2" key="1">
    <citation type="submission" date="2016-11" db="EMBL/GenBank/DDBJ databases">
        <authorList>
            <person name="Jaros S."/>
            <person name="Januszkiewicz K."/>
            <person name="Wedrychowicz H."/>
        </authorList>
    </citation>
    <scope>NUCLEOTIDE SEQUENCE [LARGE SCALE GENOMIC DNA]</scope>
    <source>
        <strain evidence="1 2">DSM 15929</strain>
    </source>
</reference>
<evidence type="ECO:0000313" key="1">
    <source>
        <dbReference type="EMBL" id="SHK48751.1"/>
    </source>
</evidence>